<keyword evidence="5 6" id="KW-0472">Membrane</keyword>
<sequence length="80" mass="9280">MWYNWVIPIVTLLAGLAGGFYGGVHYLKKQVANMQMDEKQIQTMARSMGMNLNQKQLKQMSRNMKNMKMPNTKFPKPKSK</sequence>
<evidence type="ECO:0000313" key="10">
    <source>
        <dbReference type="Proteomes" id="UP001077662"/>
    </source>
</evidence>
<dbReference type="AlphaFoldDB" id="A0AAP3DFX2"/>
<evidence type="ECO:0000313" key="8">
    <source>
        <dbReference type="EMBL" id="PPA93631.1"/>
    </source>
</evidence>
<organism evidence="7 10">
    <name type="scientific">Brevibacillus laterosporus</name>
    <name type="common">Bacillus laterosporus</name>
    <dbReference type="NCBI Taxonomy" id="1465"/>
    <lineage>
        <taxon>Bacteria</taxon>
        <taxon>Bacillati</taxon>
        <taxon>Bacillota</taxon>
        <taxon>Bacilli</taxon>
        <taxon>Bacillales</taxon>
        <taxon>Paenibacillaceae</taxon>
        <taxon>Brevibacillus</taxon>
    </lineage>
</organism>
<proteinExistence type="inferred from homology"/>
<dbReference type="EMBL" id="JAPTNE010000014">
    <property type="protein sequence ID" value="MCZ0807699.1"/>
    <property type="molecule type" value="Genomic_DNA"/>
</dbReference>
<protein>
    <submittedName>
        <fullName evidence="7">YneF family protein</fullName>
    </submittedName>
</protein>
<evidence type="ECO:0000256" key="1">
    <source>
        <dbReference type="ARBA" id="ARBA00004167"/>
    </source>
</evidence>
<reference evidence="7" key="2">
    <citation type="submission" date="2022-09" db="EMBL/GenBank/DDBJ databases">
        <title>Genome analysis and characterization of larvicidal activity of Brevibacillus strains.</title>
        <authorList>
            <person name="Patrusheva E.V."/>
            <person name="Izotova A.O."/>
            <person name="Toshchakov S.V."/>
            <person name="Sineoky S.P."/>
        </authorList>
    </citation>
    <scope>NUCLEOTIDE SEQUENCE</scope>
    <source>
        <strain evidence="7">VKPM_B-13247</strain>
    </source>
</reference>
<dbReference type="Proteomes" id="UP001077662">
    <property type="component" value="Unassembled WGS sequence"/>
</dbReference>
<name>A0AAP3DFX2_BRELA</name>
<evidence type="ECO:0000256" key="4">
    <source>
        <dbReference type="ARBA" id="ARBA00022989"/>
    </source>
</evidence>
<comment type="subcellular location">
    <subcellularLocation>
        <location evidence="1">Membrane</location>
        <topology evidence="1">Single-pass membrane protein</topology>
    </subcellularLocation>
</comment>
<dbReference type="Proteomes" id="UP000239759">
    <property type="component" value="Unassembled WGS sequence"/>
</dbReference>
<evidence type="ECO:0000256" key="3">
    <source>
        <dbReference type="ARBA" id="ARBA00022692"/>
    </source>
</evidence>
<dbReference type="GeneID" id="61079366"/>
<accession>A0AAP3DFX2</accession>
<comment type="similarity">
    <text evidence="2">Belongs to the UPF0154 family.</text>
</comment>
<gene>
    <name evidence="8" type="ORF">C4A77_17450</name>
    <name evidence="7" type="ORF">O0554_12315</name>
</gene>
<keyword evidence="4 6" id="KW-1133">Transmembrane helix</keyword>
<evidence type="ECO:0000313" key="7">
    <source>
        <dbReference type="EMBL" id="MCZ0807699.1"/>
    </source>
</evidence>
<evidence type="ECO:0000256" key="6">
    <source>
        <dbReference type="SAM" id="Phobius"/>
    </source>
</evidence>
<dbReference type="Pfam" id="PF03672">
    <property type="entry name" value="UPF0154"/>
    <property type="match status" value="1"/>
</dbReference>
<dbReference type="InterPro" id="IPR005359">
    <property type="entry name" value="UPF0154"/>
</dbReference>
<dbReference type="EMBL" id="PRKQ01000023">
    <property type="protein sequence ID" value="PPA93631.1"/>
    <property type="molecule type" value="Genomic_DNA"/>
</dbReference>
<evidence type="ECO:0000256" key="5">
    <source>
        <dbReference type="ARBA" id="ARBA00023136"/>
    </source>
</evidence>
<dbReference type="RefSeq" id="WP_018672442.1">
    <property type="nucleotide sequence ID" value="NZ_CP032410.1"/>
</dbReference>
<keyword evidence="3 6" id="KW-0812">Transmembrane</keyword>
<evidence type="ECO:0000256" key="2">
    <source>
        <dbReference type="ARBA" id="ARBA00006694"/>
    </source>
</evidence>
<evidence type="ECO:0000313" key="9">
    <source>
        <dbReference type="Proteomes" id="UP000239759"/>
    </source>
</evidence>
<feature type="transmembrane region" description="Helical" evidence="6">
    <location>
        <begin position="6"/>
        <end position="27"/>
    </location>
</feature>
<comment type="caution">
    <text evidence="7">The sequence shown here is derived from an EMBL/GenBank/DDBJ whole genome shotgun (WGS) entry which is preliminary data.</text>
</comment>
<reference evidence="8 9" key="1">
    <citation type="submission" date="2018-02" db="EMBL/GenBank/DDBJ databases">
        <title>Comparative analysis of genomes of three Brevibacillus laterosporus strains producers of potent antimicrobials isolated from silage.</title>
        <authorList>
            <person name="Kojic M."/>
            <person name="Miljkovic M."/>
            <person name="Studholme D."/>
            <person name="Filipic B."/>
        </authorList>
    </citation>
    <scope>NUCLEOTIDE SEQUENCE [LARGE SCALE GENOMIC DNA]</scope>
    <source>
        <strain evidence="8 9">BGSP11</strain>
    </source>
</reference>
<dbReference type="GO" id="GO:0016020">
    <property type="term" value="C:membrane"/>
    <property type="evidence" value="ECO:0007669"/>
    <property type="project" value="UniProtKB-SubCell"/>
</dbReference>